<proteinExistence type="predicted"/>
<dbReference type="Proteomes" id="UP000695022">
    <property type="component" value="Unplaced"/>
</dbReference>
<name>A0ABM1EYR0_PRICU</name>
<feature type="domain" description="P-type" evidence="4">
    <location>
        <begin position="82"/>
        <end position="126"/>
    </location>
</feature>
<keyword evidence="3" id="KW-0812">Transmembrane</keyword>
<dbReference type="CDD" id="cd00111">
    <property type="entry name" value="Trefoil"/>
    <property type="match status" value="1"/>
</dbReference>
<dbReference type="SUPFAM" id="SSF57492">
    <property type="entry name" value="Trefoil"/>
    <property type="match status" value="1"/>
</dbReference>
<accession>A0ABM1EYR0</accession>
<dbReference type="InterPro" id="IPR044913">
    <property type="entry name" value="P_trefoil_dom_sf"/>
</dbReference>
<gene>
    <name evidence="6" type="primary">LOC106817183</name>
</gene>
<reference evidence="6" key="1">
    <citation type="submission" date="2025-08" db="UniProtKB">
        <authorList>
            <consortium name="RefSeq"/>
        </authorList>
    </citation>
    <scope>IDENTIFICATION</scope>
</reference>
<evidence type="ECO:0000259" key="4">
    <source>
        <dbReference type="PROSITE" id="PS51448"/>
    </source>
</evidence>
<dbReference type="Gene3D" id="4.10.110.10">
    <property type="entry name" value="Spasmolytic Protein, domain 1"/>
    <property type="match status" value="1"/>
</dbReference>
<dbReference type="InterPro" id="IPR000519">
    <property type="entry name" value="P_trefoil_dom"/>
</dbReference>
<evidence type="ECO:0000256" key="3">
    <source>
        <dbReference type="SAM" id="Phobius"/>
    </source>
</evidence>
<keyword evidence="3" id="KW-1133">Transmembrane helix</keyword>
<evidence type="ECO:0000313" key="5">
    <source>
        <dbReference type="Proteomes" id="UP000695022"/>
    </source>
</evidence>
<dbReference type="Pfam" id="PF00088">
    <property type="entry name" value="Trefoil"/>
    <property type="match status" value="1"/>
</dbReference>
<feature type="disulfide bond" evidence="2">
    <location>
        <begin position="105"/>
        <end position="122"/>
    </location>
</feature>
<protein>
    <submittedName>
        <fullName evidence="6">Sucrase-isomaltase, intestinal-like</fullName>
    </submittedName>
</protein>
<organism evidence="5 6">
    <name type="scientific">Priapulus caudatus</name>
    <name type="common">Priapulid worm</name>
    <dbReference type="NCBI Taxonomy" id="37621"/>
    <lineage>
        <taxon>Eukaryota</taxon>
        <taxon>Metazoa</taxon>
        <taxon>Ecdysozoa</taxon>
        <taxon>Scalidophora</taxon>
        <taxon>Priapulida</taxon>
        <taxon>Priapulimorpha</taxon>
        <taxon>Priapulimorphida</taxon>
        <taxon>Priapulidae</taxon>
        <taxon>Priapulus</taxon>
    </lineage>
</organism>
<comment type="caution">
    <text evidence="2">Lacks conserved residue(s) required for the propagation of feature annotation.</text>
</comment>
<evidence type="ECO:0000313" key="6">
    <source>
        <dbReference type="RefSeq" id="XP_014677331.1"/>
    </source>
</evidence>
<evidence type="ECO:0000256" key="1">
    <source>
        <dbReference type="ARBA" id="ARBA00023157"/>
    </source>
</evidence>
<dbReference type="GeneID" id="106817183"/>
<keyword evidence="5" id="KW-1185">Reference proteome</keyword>
<dbReference type="PROSITE" id="PS51448">
    <property type="entry name" value="P_TREFOIL_2"/>
    <property type="match status" value="1"/>
</dbReference>
<sequence length="212" mass="23259">MGRHTEMFELVGGKRRGGELGGYGDYPGEESPASRRYSPLLCLLAICVIIVIVAVAVGVHYGVARQRKLDEDAVKDAEEAARDAAVPPADRLNCIPEGEVTESECEAKGCVWSPGNASSPRCHLAAGSGYTVQSAEETEEGFRVFLQLPARRREKRSAARGFYSTAVELLVFEARDIDNNIVRFKTFIKDKHIDKHISRVGKRDTNPEPITA</sequence>
<dbReference type="RefSeq" id="XP_014677331.1">
    <property type="nucleotide sequence ID" value="XM_014821845.1"/>
</dbReference>
<dbReference type="SMART" id="SM00018">
    <property type="entry name" value="PD"/>
    <property type="match status" value="1"/>
</dbReference>
<keyword evidence="3" id="KW-0472">Membrane</keyword>
<evidence type="ECO:0000256" key="2">
    <source>
        <dbReference type="PROSITE-ProRule" id="PRU00779"/>
    </source>
</evidence>
<feature type="transmembrane region" description="Helical" evidence="3">
    <location>
        <begin position="37"/>
        <end position="59"/>
    </location>
</feature>
<keyword evidence="1 2" id="KW-1015">Disulfide bond</keyword>